<dbReference type="PROSITE" id="PS00793">
    <property type="entry name" value="DHPS_2"/>
    <property type="match status" value="1"/>
</dbReference>
<gene>
    <name evidence="11" type="ORF">B9H00_11205</name>
</gene>
<accession>A0A240UR48</accession>
<dbReference type="SUPFAM" id="SSF51717">
    <property type="entry name" value="Dihydropteroate synthetase-like"/>
    <property type="match status" value="1"/>
</dbReference>
<dbReference type="PROSITE" id="PS00792">
    <property type="entry name" value="DHPS_1"/>
    <property type="match status" value="1"/>
</dbReference>
<comment type="function">
    <text evidence="9">Catalyzes the condensation of para-aminobenzoate (pABA) with 6-hydroxymethyl-7,8-dihydropterin diphosphate (DHPt-PP) to form 7,8-dihydropteroate (H2Pte), the immediate precursor of folate derivatives.</text>
</comment>
<organism evidence="11 12">
    <name type="scientific">Kushneria marisflavi</name>
    <dbReference type="NCBI Taxonomy" id="157779"/>
    <lineage>
        <taxon>Bacteria</taxon>
        <taxon>Pseudomonadati</taxon>
        <taxon>Pseudomonadota</taxon>
        <taxon>Gammaproteobacteria</taxon>
        <taxon>Oceanospirillales</taxon>
        <taxon>Halomonadaceae</taxon>
        <taxon>Kushneria</taxon>
    </lineage>
</organism>
<evidence type="ECO:0000256" key="7">
    <source>
        <dbReference type="ARBA" id="ARBA00022842"/>
    </source>
</evidence>
<evidence type="ECO:0000256" key="4">
    <source>
        <dbReference type="ARBA" id="ARBA00012458"/>
    </source>
</evidence>
<reference evidence="11 12" key="1">
    <citation type="submission" date="2017-05" db="EMBL/GenBank/DDBJ databases">
        <authorList>
            <person name="Song R."/>
            <person name="Chenine A.L."/>
            <person name="Ruprecht R.M."/>
        </authorList>
    </citation>
    <scope>NUCLEOTIDE SEQUENCE [LARGE SCALE GENOMIC DNA]</scope>
    <source>
        <strain evidence="11">SW32</strain>
    </source>
</reference>
<keyword evidence="5 9" id="KW-0808">Transferase</keyword>
<comment type="cofactor">
    <cofactor evidence="2 9">
        <name>Mg(2+)</name>
        <dbReference type="ChEBI" id="CHEBI:18420"/>
    </cofactor>
</comment>
<evidence type="ECO:0000256" key="8">
    <source>
        <dbReference type="ARBA" id="ARBA00022909"/>
    </source>
</evidence>
<dbReference type="InterPro" id="IPR045031">
    <property type="entry name" value="DHP_synth-like"/>
</dbReference>
<evidence type="ECO:0000256" key="1">
    <source>
        <dbReference type="ARBA" id="ARBA00000012"/>
    </source>
</evidence>
<dbReference type="InterPro" id="IPR000489">
    <property type="entry name" value="Pterin-binding_dom"/>
</dbReference>
<evidence type="ECO:0000256" key="5">
    <source>
        <dbReference type="ARBA" id="ARBA00022679"/>
    </source>
</evidence>
<dbReference type="PROSITE" id="PS50972">
    <property type="entry name" value="PTERIN_BINDING"/>
    <property type="match status" value="1"/>
</dbReference>
<dbReference type="OrthoDB" id="9811744at2"/>
<dbReference type="AlphaFoldDB" id="A0A240UR48"/>
<dbReference type="GO" id="GO:0046872">
    <property type="term" value="F:metal ion binding"/>
    <property type="evidence" value="ECO:0007669"/>
    <property type="project" value="UniProtKB-KW"/>
</dbReference>
<dbReference type="GO" id="GO:0046654">
    <property type="term" value="P:tetrahydrofolate biosynthetic process"/>
    <property type="evidence" value="ECO:0007669"/>
    <property type="project" value="UniProtKB-UniPathway"/>
</dbReference>
<comment type="catalytic activity">
    <reaction evidence="1">
        <text>(7,8-dihydropterin-6-yl)methyl diphosphate + 4-aminobenzoate = 7,8-dihydropteroate + diphosphate</text>
        <dbReference type="Rhea" id="RHEA:19949"/>
        <dbReference type="ChEBI" id="CHEBI:17836"/>
        <dbReference type="ChEBI" id="CHEBI:17839"/>
        <dbReference type="ChEBI" id="CHEBI:33019"/>
        <dbReference type="ChEBI" id="CHEBI:72950"/>
        <dbReference type="EC" id="2.5.1.15"/>
    </reaction>
</comment>
<dbReference type="InterPro" id="IPR006390">
    <property type="entry name" value="DHP_synth_dom"/>
</dbReference>
<keyword evidence="7 9" id="KW-0460">Magnesium</keyword>
<evidence type="ECO:0000256" key="6">
    <source>
        <dbReference type="ARBA" id="ARBA00022723"/>
    </source>
</evidence>
<dbReference type="CDD" id="cd00739">
    <property type="entry name" value="DHPS"/>
    <property type="match status" value="1"/>
</dbReference>
<evidence type="ECO:0000256" key="9">
    <source>
        <dbReference type="RuleBase" id="RU361205"/>
    </source>
</evidence>
<dbReference type="GO" id="GO:0004156">
    <property type="term" value="F:dihydropteroate synthase activity"/>
    <property type="evidence" value="ECO:0007669"/>
    <property type="project" value="UniProtKB-EC"/>
</dbReference>
<evidence type="ECO:0000313" key="11">
    <source>
        <dbReference type="EMBL" id="ART63553.1"/>
    </source>
</evidence>
<dbReference type="GO" id="GO:0005829">
    <property type="term" value="C:cytosol"/>
    <property type="evidence" value="ECO:0007669"/>
    <property type="project" value="TreeGrafter"/>
</dbReference>
<dbReference type="EMBL" id="CP021358">
    <property type="protein sequence ID" value="ART63553.1"/>
    <property type="molecule type" value="Genomic_DNA"/>
</dbReference>
<dbReference type="UniPathway" id="UPA00077">
    <property type="reaction ID" value="UER00156"/>
</dbReference>
<dbReference type="Gene3D" id="3.20.20.20">
    <property type="entry name" value="Dihydropteroate synthase-like"/>
    <property type="match status" value="1"/>
</dbReference>
<dbReference type="PANTHER" id="PTHR20941">
    <property type="entry name" value="FOLATE SYNTHESIS PROTEINS"/>
    <property type="match status" value="1"/>
</dbReference>
<dbReference type="Pfam" id="PF00809">
    <property type="entry name" value="Pterin_bind"/>
    <property type="match status" value="1"/>
</dbReference>
<keyword evidence="8 9" id="KW-0289">Folate biosynthesis</keyword>
<keyword evidence="6 9" id="KW-0479">Metal-binding</keyword>
<dbReference type="PANTHER" id="PTHR20941:SF1">
    <property type="entry name" value="FOLIC ACID SYNTHESIS PROTEIN FOL1"/>
    <property type="match status" value="1"/>
</dbReference>
<evidence type="ECO:0000256" key="3">
    <source>
        <dbReference type="ARBA" id="ARBA00004763"/>
    </source>
</evidence>
<evidence type="ECO:0000313" key="12">
    <source>
        <dbReference type="Proteomes" id="UP000194457"/>
    </source>
</evidence>
<dbReference type="GO" id="GO:0046656">
    <property type="term" value="P:folic acid biosynthetic process"/>
    <property type="evidence" value="ECO:0007669"/>
    <property type="project" value="UniProtKB-KW"/>
</dbReference>
<protein>
    <recommendedName>
        <fullName evidence="4 9">Dihydropteroate synthase</fullName>
        <shortName evidence="9">DHPS</shortName>
        <ecNumber evidence="4 9">2.5.1.15</ecNumber>
    </recommendedName>
    <alternativeName>
        <fullName evidence="9">Dihydropteroate pyrophosphorylase</fullName>
    </alternativeName>
</protein>
<feature type="domain" description="Pterin-binding" evidence="10">
    <location>
        <begin position="23"/>
        <end position="276"/>
    </location>
</feature>
<keyword evidence="12" id="KW-1185">Reference proteome</keyword>
<comment type="pathway">
    <text evidence="3 9">Cofactor biosynthesis; tetrahydrofolate biosynthesis; 7,8-dihydrofolate from 2-amino-4-hydroxy-6-hydroxymethyl-7,8-dihydropteridine diphosphate and 4-aminobenzoate: step 1/2.</text>
</comment>
<comment type="similarity">
    <text evidence="9">Belongs to the DHPS family.</text>
</comment>
<name>A0A240UR48_9GAMM</name>
<dbReference type="KEGG" id="kma:B9H00_11205"/>
<dbReference type="NCBIfam" id="TIGR01496">
    <property type="entry name" value="DHPS"/>
    <property type="match status" value="1"/>
</dbReference>
<evidence type="ECO:0000256" key="2">
    <source>
        <dbReference type="ARBA" id="ARBA00001946"/>
    </source>
</evidence>
<sequence>MTMSKAATFMPCGDHHQLSLDCPQVMGILNVTPDSFSDGGHHAVGDAALRRAEKMLREGASIIDVGGESTRPGATPVGVQQEMDRVLPIVERLTDELGALVSVDTSAPEVMTAVAKAGAGMINDVRSLKRDGALEAAAATGLPICLMHMVGEPDNMQNDPQYAHPIEEEVATFLANQIDRCRNAGITGERLLVDPGFGFAKTLAHNLRLMNRLEYLQHLGYPLLVGTSRKGMIGRALSREVDERLYGGLALTTLAISKGAWIIRTHDVAASADAVGMTRAVLKEGK</sequence>
<dbReference type="EC" id="2.5.1.15" evidence="4 9"/>
<evidence type="ECO:0000259" key="10">
    <source>
        <dbReference type="PROSITE" id="PS50972"/>
    </source>
</evidence>
<dbReference type="Proteomes" id="UP000194457">
    <property type="component" value="Chromosome"/>
</dbReference>
<proteinExistence type="inferred from homology"/>
<dbReference type="InterPro" id="IPR011005">
    <property type="entry name" value="Dihydropteroate_synth-like_sf"/>
</dbReference>